<dbReference type="Proteomes" id="UP000694925">
    <property type="component" value="Unplaced"/>
</dbReference>
<evidence type="ECO:0000256" key="3">
    <source>
        <dbReference type="ARBA" id="ARBA00022695"/>
    </source>
</evidence>
<dbReference type="InterPro" id="IPR043128">
    <property type="entry name" value="Rev_trsase/Diguanyl_cyclase"/>
</dbReference>
<name>A0AAJ7J319_9HYME</name>
<dbReference type="KEGG" id="ccal:108626642"/>
<reference evidence="10" key="1">
    <citation type="submission" date="2025-08" db="UniProtKB">
        <authorList>
            <consortium name="RefSeq"/>
        </authorList>
    </citation>
    <scope>IDENTIFICATION</scope>
    <source>
        <tissue evidence="10">Whole body</tissue>
    </source>
</reference>
<dbReference type="Gene3D" id="3.30.70.270">
    <property type="match status" value="1"/>
</dbReference>
<dbReference type="InterPro" id="IPR021109">
    <property type="entry name" value="Peptidase_aspartic_dom_sf"/>
</dbReference>
<dbReference type="Gene3D" id="3.10.10.10">
    <property type="entry name" value="HIV Type 1 Reverse Transcriptase, subunit A, domain 1"/>
    <property type="match status" value="1"/>
</dbReference>
<dbReference type="PROSITE" id="PS50878">
    <property type="entry name" value="RT_POL"/>
    <property type="match status" value="1"/>
</dbReference>
<keyword evidence="3" id="KW-0548">Nucleotidyltransferase</keyword>
<accession>A0AAJ7J319</accession>
<feature type="non-terminal residue" evidence="10">
    <location>
        <position position="447"/>
    </location>
</feature>
<keyword evidence="5" id="KW-0255">Endonuclease</keyword>
<evidence type="ECO:0000256" key="4">
    <source>
        <dbReference type="ARBA" id="ARBA00022722"/>
    </source>
</evidence>
<dbReference type="InterPro" id="IPR000477">
    <property type="entry name" value="RT_dom"/>
</dbReference>
<keyword evidence="7" id="KW-0695">RNA-directed DNA polymerase</keyword>
<evidence type="ECO:0000256" key="1">
    <source>
        <dbReference type="ARBA" id="ARBA00012493"/>
    </source>
</evidence>
<dbReference type="RefSeq" id="XP_017882922.1">
    <property type="nucleotide sequence ID" value="XM_018027433.1"/>
</dbReference>
<dbReference type="PANTHER" id="PTHR37984">
    <property type="entry name" value="PROTEIN CBG26694"/>
    <property type="match status" value="1"/>
</dbReference>
<evidence type="ECO:0000313" key="10">
    <source>
        <dbReference type="RefSeq" id="XP_017882922.1"/>
    </source>
</evidence>
<evidence type="ECO:0000256" key="7">
    <source>
        <dbReference type="ARBA" id="ARBA00022918"/>
    </source>
</evidence>
<dbReference type="GO" id="GO:0003964">
    <property type="term" value="F:RNA-directed DNA polymerase activity"/>
    <property type="evidence" value="ECO:0007669"/>
    <property type="project" value="UniProtKB-KW"/>
</dbReference>
<organism evidence="9 10">
    <name type="scientific">Ceratina calcarata</name>
    <dbReference type="NCBI Taxonomy" id="156304"/>
    <lineage>
        <taxon>Eukaryota</taxon>
        <taxon>Metazoa</taxon>
        <taxon>Ecdysozoa</taxon>
        <taxon>Arthropoda</taxon>
        <taxon>Hexapoda</taxon>
        <taxon>Insecta</taxon>
        <taxon>Pterygota</taxon>
        <taxon>Neoptera</taxon>
        <taxon>Endopterygota</taxon>
        <taxon>Hymenoptera</taxon>
        <taxon>Apocrita</taxon>
        <taxon>Aculeata</taxon>
        <taxon>Apoidea</taxon>
        <taxon>Anthophila</taxon>
        <taxon>Apidae</taxon>
        <taxon>Ceratina</taxon>
        <taxon>Zadontomerus</taxon>
    </lineage>
</organism>
<dbReference type="Pfam" id="PF17917">
    <property type="entry name" value="RT_RNaseH"/>
    <property type="match status" value="1"/>
</dbReference>
<evidence type="ECO:0000256" key="6">
    <source>
        <dbReference type="ARBA" id="ARBA00022801"/>
    </source>
</evidence>
<dbReference type="PANTHER" id="PTHR37984:SF13">
    <property type="entry name" value="RIBONUCLEASE H"/>
    <property type="match status" value="1"/>
</dbReference>
<keyword evidence="6" id="KW-0378">Hydrolase</keyword>
<dbReference type="AlphaFoldDB" id="A0AAJ7J319"/>
<protein>
    <recommendedName>
        <fullName evidence="1">RNA-directed DNA polymerase</fullName>
        <ecNumber evidence="1">2.7.7.49</ecNumber>
    </recommendedName>
</protein>
<keyword evidence="4" id="KW-0540">Nuclease</keyword>
<dbReference type="SUPFAM" id="SSF56672">
    <property type="entry name" value="DNA/RNA polymerases"/>
    <property type="match status" value="1"/>
</dbReference>
<sequence>MEIDSGAAMSIISVATKDQYFKNVKLHDADITLRNHDETPYIPVGMLRRVKVEANGTTMLADVYVTKSNGPAIIGRPWLKALNLWPLFKEVKVHAIESKSTPTETLKTILKKYESVFSSGKGSFTKGAVKLELKPGSKPIFLLARSVPFAMKEKLEKELVRLEKLGIIKHVENSEWATPIVPVIKPNGDIRMCADFKQTINQQLITVIHPAPNFDHAMAQLQGGDRYSKIDLKEAYLQMPVDEESQPLLTINTHKGLFQYKYMAFGISSAPGIFQMRMEQILKGIPHVAIVVDDVVVTGKDSKEHLQNLEKVLAKLDECGLKVRVDKCQFFKQEITYLGYRICKNKISIDPMKYQAIVEMKKPANKKELQLLLGLAAYISHPYKDGEKPIAFASKRLTKAQEGYSQIDREAAAIIFGITRFYDYVYAREFILRTDNKPLARILGPEK</sequence>
<feature type="domain" description="Reverse transcriptase" evidence="8">
    <location>
        <begin position="164"/>
        <end position="342"/>
    </location>
</feature>
<dbReference type="Pfam" id="PF00078">
    <property type="entry name" value="RVT_1"/>
    <property type="match status" value="1"/>
</dbReference>
<keyword evidence="9" id="KW-1185">Reference proteome</keyword>
<dbReference type="GO" id="GO:0016787">
    <property type="term" value="F:hydrolase activity"/>
    <property type="evidence" value="ECO:0007669"/>
    <property type="project" value="UniProtKB-KW"/>
</dbReference>
<evidence type="ECO:0000259" key="8">
    <source>
        <dbReference type="PROSITE" id="PS50878"/>
    </source>
</evidence>
<gene>
    <name evidence="10" type="primary">LOC108626642</name>
</gene>
<dbReference type="Gene3D" id="2.40.70.10">
    <property type="entry name" value="Acid Proteases"/>
    <property type="match status" value="1"/>
</dbReference>
<dbReference type="CDD" id="cd01647">
    <property type="entry name" value="RT_LTR"/>
    <property type="match status" value="1"/>
</dbReference>
<dbReference type="EC" id="2.7.7.49" evidence="1"/>
<keyword evidence="2" id="KW-0808">Transferase</keyword>
<evidence type="ECO:0000313" key="9">
    <source>
        <dbReference type="Proteomes" id="UP000694925"/>
    </source>
</evidence>
<evidence type="ECO:0000256" key="5">
    <source>
        <dbReference type="ARBA" id="ARBA00022759"/>
    </source>
</evidence>
<dbReference type="InterPro" id="IPR041373">
    <property type="entry name" value="RT_RNaseH"/>
</dbReference>
<dbReference type="InterPro" id="IPR043502">
    <property type="entry name" value="DNA/RNA_pol_sf"/>
</dbReference>
<dbReference type="InterPro" id="IPR050951">
    <property type="entry name" value="Retrovirus_Pol_polyprotein"/>
</dbReference>
<proteinExistence type="predicted"/>
<evidence type="ECO:0000256" key="2">
    <source>
        <dbReference type="ARBA" id="ARBA00022679"/>
    </source>
</evidence>
<dbReference type="GO" id="GO:0004519">
    <property type="term" value="F:endonuclease activity"/>
    <property type="evidence" value="ECO:0007669"/>
    <property type="project" value="UniProtKB-KW"/>
</dbReference>
<dbReference type="GeneID" id="108626642"/>